<dbReference type="PROSITE" id="PS50850">
    <property type="entry name" value="MFS"/>
    <property type="match status" value="1"/>
</dbReference>
<accession>A0A2U8E1F2</accession>
<evidence type="ECO:0000313" key="8">
    <source>
        <dbReference type="Proteomes" id="UP000244896"/>
    </source>
</evidence>
<evidence type="ECO:0000259" key="6">
    <source>
        <dbReference type="PROSITE" id="PS50850"/>
    </source>
</evidence>
<evidence type="ECO:0000256" key="2">
    <source>
        <dbReference type="ARBA" id="ARBA00022692"/>
    </source>
</evidence>
<dbReference type="KEGG" id="elut:CKA38_04980"/>
<evidence type="ECO:0000256" key="4">
    <source>
        <dbReference type="ARBA" id="ARBA00023136"/>
    </source>
</evidence>
<feature type="transmembrane region" description="Helical" evidence="5">
    <location>
        <begin position="384"/>
        <end position="406"/>
    </location>
</feature>
<dbReference type="InterPro" id="IPR011701">
    <property type="entry name" value="MFS"/>
</dbReference>
<dbReference type="PANTHER" id="PTHR43826">
    <property type="entry name" value="GLUCOSE-6-PHOSPHATE EXCHANGER SLC37A4"/>
    <property type="match status" value="1"/>
</dbReference>
<feature type="transmembrane region" description="Helical" evidence="5">
    <location>
        <begin position="325"/>
        <end position="344"/>
    </location>
</feature>
<protein>
    <submittedName>
        <fullName evidence="7">MFS transporter</fullName>
    </submittedName>
</protein>
<feature type="domain" description="Major facilitator superfamily (MFS) profile" evidence="6">
    <location>
        <begin position="16"/>
        <end position="440"/>
    </location>
</feature>
<comment type="subcellular location">
    <subcellularLocation>
        <location evidence="1">Endomembrane system</location>
        <topology evidence="1">Multi-pass membrane protein</topology>
    </subcellularLocation>
</comment>
<dbReference type="GO" id="GO:0061513">
    <property type="term" value="F:glucose 6-phosphate:phosphate antiporter activity"/>
    <property type="evidence" value="ECO:0007669"/>
    <property type="project" value="TreeGrafter"/>
</dbReference>
<dbReference type="RefSeq" id="WP_108824502.1">
    <property type="nucleotide sequence ID" value="NZ_CP023004.1"/>
</dbReference>
<dbReference type="GO" id="GO:0012505">
    <property type="term" value="C:endomembrane system"/>
    <property type="evidence" value="ECO:0007669"/>
    <property type="project" value="UniProtKB-SubCell"/>
</dbReference>
<dbReference type="PANTHER" id="PTHR43826:SF3">
    <property type="entry name" value="GLUCOSE-6-PHOSPHATE EXCHANGER SLC37A4"/>
    <property type="match status" value="1"/>
</dbReference>
<dbReference type="OrthoDB" id="9766638at2"/>
<keyword evidence="3 5" id="KW-1133">Transmembrane helix</keyword>
<feature type="transmembrane region" description="Helical" evidence="5">
    <location>
        <begin position="116"/>
        <end position="139"/>
    </location>
</feature>
<proteinExistence type="predicted"/>
<dbReference type="GO" id="GO:0035435">
    <property type="term" value="P:phosphate ion transmembrane transport"/>
    <property type="evidence" value="ECO:0007669"/>
    <property type="project" value="TreeGrafter"/>
</dbReference>
<keyword evidence="4 5" id="KW-0472">Membrane</keyword>
<dbReference type="GO" id="GO:0005886">
    <property type="term" value="C:plasma membrane"/>
    <property type="evidence" value="ECO:0007669"/>
    <property type="project" value="TreeGrafter"/>
</dbReference>
<evidence type="ECO:0000256" key="3">
    <source>
        <dbReference type="ARBA" id="ARBA00022989"/>
    </source>
</evidence>
<name>A0A2U8E1F2_9BACT</name>
<keyword evidence="2 5" id="KW-0812">Transmembrane</keyword>
<organism evidence="7 8">
    <name type="scientific">Ereboglobus luteus</name>
    <dbReference type="NCBI Taxonomy" id="1796921"/>
    <lineage>
        <taxon>Bacteria</taxon>
        <taxon>Pseudomonadati</taxon>
        <taxon>Verrucomicrobiota</taxon>
        <taxon>Opitutia</taxon>
        <taxon>Opitutales</taxon>
        <taxon>Opitutaceae</taxon>
        <taxon>Ereboglobus</taxon>
    </lineage>
</organism>
<sequence length="465" mass="50822">MTPEQAKRFKYWQTRTIIGTMVGYALYYFVRKNFSLAMPGLEADMGITKVQLGFFLTLHGVIYGCSRFVNGFIADRVSGRKFMTLGLVLCSLANYAFGFSDTFARLTTGMSSGAQFLAATVVFMGVIWVINGFVQGMGVPPVNRLLTHWIPARELATKMSVWNTSHSIGAGLVVILCGYLMTHFGVGAWRLCFFVPATISLCGAVWLWFTLRDTPSSLGLPELTNTTTAGKVEKTDTKSPAYRAFVRKQVFGNRIIWTIAFVNFLVYIVRFTILDWGPTLLKETKGVSLASAGWMVALFEIAGIVGMLVAGWATDRFLKSRAHRTCVFCMIGAAVSMLLFWKIPADAHPIATFVALCMAGFFIYGPQALLGIATSNHATKKASATGNGLVGLFGYASTVISGLGIGYMAKNYGWDHTFVALLGVAVVTILVLLTIWNIKADSYEEAEKLEAEIAAKYKDGNPLTN</sequence>
<dbReference type="SUPFAM" id="SSF103473">
    <property type="entry name" value="MFS general substrate transporter"/>
    <property type="match status" value="1"/>
</dbReference>
<feature type="transmembrane region" description="Helical" evidence="5">
    <location>
        <begin position="12"/>
        <end position="30"/>
    </location>
</feature>
<dbReference type="PIRSF" id="PIRSF002808">
    <property type="entry name" value="Hexose_phosphate_transp"/>
    <property type="match status" value="1"/>
</dbReference>
<evidence type="ECO:0000256" key="5">
    <source>
        <dbReference type="SAM" id="Phobius"/>
    </source>
</evidence>
<feature type="transmembrane region" description="Helical" evidence="5">
    <location>
        <begin position="50"/>
        <end position="70"/>
    </location>
</feature>
<dbReference type="AlphaFoldDB" id="A0A2U8E1F2"/>
<evidence type="ECO:0000256" key="1">
    <source>
        <dbReference type="ARBA" id="ARBA00004127"/>
    </source>
</evidence>
<feature type="transmembrane region" description="Helical" evidence="5">
    <location>
        <begin position="187"/>
        <end position="209"/>
    </location>
</feature>
<dbReference type="Gene3D" id="1.20.1250.20">
    <property type="entry name" value="MFS general substrate transporter like domains"/>
    <property type="match status" value="2"/>
</dbReference>
<feature type="transmembrane region" description="Helical" evidence="5">
    <location>
        <begin position="255"/>
        <end position="273"/>
    </location>
</feature>
<feature type="transmembrane region" description="Helical" evidence="5">
    <location>
        <begin position="160"/>
        <end position="181"/>
    </location>
</feature>
<dbReference type="Proteomes" id="UP000244896">
    <property type="component" value="Chromosome"/>
</dbReference>
<dbReference type="EMBL" id="CP023004">
    <property type="protein sequence ID" value="AWI08693.1"/>
    <property type="molecule type" value="Genomic_DNA"/>
</dbReference>
<dbReference type="InterPro" id="IPR020846">
    <property type="entry name" value="MFS_dom"/>
</dbReference>
<dbReference type="InterPro" id="IPR051337">
    <property type="entry name" value="OPA_Antiporter"/>
</dbReference>
<dbReference type="Pfam" id="PF07690">
    <property type="entry name" value="MFS_1"/>
    <property type="match status" value="1"/>
</dbReference>
<feature type="transmembrane region" description="Helical" evidence="5">
    <location>
        <begin position="350"/>
        <end position="372"/>
    </location>
</feature>
<reference evidence="7 8" key="1">
    <citation type="journal article" date="2018" name="Syst. Appl. Microbiol.">
        <title>Ereboglobus luteus gen. nov. sp. nov. from cockroach guts, and new insights into the oxygen relationship of the genera Opitutus and Didymococcus (Verrucomicrobia: Opitutaceae).</title>
        <authorList>
            <person name="Tegtmeier D."/>
            <person name="Belitz A."/>
            <person name="Radek R."/>
            <person name="Heimerl T."/>
            <person name="Brune A."/>
        </authorList>
    </citation>
    <scope>NUCLEOTIDE SEQUENCE [LARGE SCALE GENOMIC DNA]</scope>
    <source>
        <strain evidence="7 8">Ho45</strain>
    </source>
</reference>
<dbReference type="InterPro" id="IPR000849">
    <property type="entry name" value="Sugar_P_transporter"/>
</dbReference>
<keyword evidence="8" id="KW-1185">Reference proteome</keyword>
<feature type="transmembrane region" description="Helical" evidence="5">
    <location>
        <begin position="293"/>
        <end position="313"/>
    </location>
</feature>
<evidence type="ECO:0000313" key="7">
    <source>
        <dbReference type="EMBL" id="AWI08693.1"/>
    </source>
</evidence>
<feature type="transmembrane region" description="Helical" evidence="5">
    <location>
        <begin position="82"/>
        <end position="104"/>
    </location>
</feature>
<feature type="transmembrane region" description="Helical" evidence="5">
    <location>
        <begin position="418"/>
        <end position="438"/>
    </location>
</feature>
<dbReference type="InterPro" id="IPR036259">
    <property type="entry name" value="MFS_trans_sf"/>
</dbReference>
<gene>
    <name evidence="7" type="ORF">CKA38_04980</name>
</gene>